<dbReference type="InterPro" id="IPR050204">
    <property type="entry name" value="AraC_XylS_family_regulators"/>
</dbReference>
<evidence type="ECO:0000256" key="2">
    <source>
        <dbReference type="ARBA" id="ARBA00023125"/>
    </source>
</evidence>
<dbReference type="PANTHER" id="PTHR46796">
    <property type="entry name" value="HTH-TYPE TRANSCRIPTIONAL ACTIVATOR RHAS-RELATED"/>
    <property type="match status" value="1"/>
</dbReference>
<comment type="caution">
    <text evidence="5">The sequence shown here is derived from an EMBL/GenBank/DDBJ whole genome shotgun (WGS) entry which is preliminary data.</text>
</comment>
<organism evidence="5 6">
    <name type="scientific">Curtobacterium subtropicum</name>
    <dbReference type="NCBI Taxonomy" id="3055138"/>
    <lineage>
        <taxon>Bacteria</taxon>
        <taxon>Bacillati</taxon>
        <taxon>Actinomycetota</taxon>
        <taxon>Actinomycetes</taxon>
        <taxon>Micrococcales</taxon>
        <taxon>Microbacteriaceae</taxon>
        <taxon>Curtobacterium</taxon>
    </lineage>
</organism>
<dbReference type="InterPro" id="IPR018060">
    <property type="entry name" value="HTH_AraC"/>
</dbReference>
<keyword evidence="2" id="KW-0238">DNA-binding</keyword>
<dbReference type="SMART" id="SM00342">
    <property type="entry name" value="HTH_ARAC"/>
    <property type="match status" value="1"/>
</dbReference>
<keyword evidence="1" id="KW-0805">Transcription regulation</keyword>
<dbReference type="RefSeq" id="WP_289471444.1">
    <property type="nucleotide sequence ID" value="NZ_JAUCMM010000016.1"/>
</dbReference>
<keyword evidence="3" id="KW-0804">Transcription</keyword>
<evidence type="ECO:0000313" key="5">
    <source>
        <dbReference type="EMBL" id="MDM7889912.1"/>
    </source>
</evidence>
<dbReference type="PANTHER" id="PTHR46796:SF12">
    <property type="entry name" value="HTH-TYPE DNA-BINDING TRANSCRIPTIONAL ACTIVATOR EUTR"/>
    <property type="match status" value="1"/>
</dbReference>
<dbReference type="InterPro" id="IPR009057">
    <property type="entry name" value="Homeodomain-like_sf"/>
</dbReference>
<dbReference type="EMBL" id="JAUCMM010000016">
    <property type="protein sequence ID" value="MDM7889912.1"/>
    <property type="molecule type" value="Genomic_DNA"/>
</dbReference>
<dbReference type="PROSITE" id="PS01124">
    <property type="entry name" value="HTH_ARAC_FAMILY_2"/>
    <property type="match status" value="1"/>
</dbReference>
<reference evidence="5 6" key="1">
    <citation type="submission" date="2023-06" db="EMBL/GenBank/DDBJ databases">
        <authorList>
            <person name="Feng G."/>
            <person name="Li J."/>
            <person name="Zhu H."/>
        </authorList>
    </citation>
    <scope>NUCLEOTIDE SEQUENCE [LARGE SCALE GENOMIC DNA]</scope>
    <source>
        <strain evidence="5 6">RHCJP20</strain>
    </source>
</reference>
<accession>A0ABT7TJY9</accession>
<keyword evidence="6" id="KW-1185">Reference proteome</keyword>
<evidence type="ECO:0000259" key="4">
    <source>
        <dbReference type="PROSITE" id="PS01124"/>
    </source>
</evidence>
<name>A0ABT7TJY9_9MICO</name>
<dbReference type="Pfam" id="PF12833">
    <property type="entry name" value="HTH_18"/>
    <property type="match status" value="1"/>
</dbReference>
<evidence type="ECO:0000313" key="6">
    <source>
        <dbReference type="Proteomes" id="UP001235720"/>
    </source>
</evidence>
<dbReference type="Proteomes" id="UP001235720">
    <property type="component" value="Unassembled WGS sequence"/>
</dbReference>
<gene>
    <name evidence="5" type="ORF">QUG98_15775</name>
</gene>
<dbReference type="SUPFAM" id="SSF46689">
    <property type="entry name" value="Homeodomain-like"/>
    <property type="match status" value="1"/>
</dbReference>
<protein>
    <submittedName>
        <fullName evidence="5">Helix-turn-helix transcriptional regulator</fullName>
    </submittedName>
</protein>
<feature type="domain" description="HTH araC/xylS-type" evidence="4">
    <location>
        <begin position="214"/>
        <end position="314"/>
    </location>
</feature>
<proteinExistence type="predicted"/>
<sequence length="322" mass="34898">MTVQAPGPERPTFRRFRVEAVSEERGVELDTIYGTAGGIDSALEAFRYLGAGDTEVSVRRAEVEGTRAGTMQPRDEHIVFWVGDGSATIEDVDGGGALVVEPGVPVLLSASRRYAFTADVRTITMVHLSDRLLRRALVRSGHVPTGPVVLALESTDESARRTLRDVIRAHGGPVMDAALADAARQAVNAEIADAVVAAFPVIPSAAPTARGSAARAAEWIRTHADQPLTLRDIADAVGISERGLQNAMHRRFGESPMARLRAERLDGARRDLEDSGGELLVADVARRWQWAHLGRFAAAYAERFGEHPSDTLQRSRRDDALR</sequence>
<evidence type="ECO:0000256" key="1">
    <source>
        <dbReference type="ARBA" id="ARBA00023015"/>
    </source>
</evidence>
<dbReference type="Gene3D" id="1.10.10.60">
    <property type="entry name" value="Homeodomain-like"/>
    <property type="match status" value="1"/>
</dbReference>
<evidence type="ECO:0000256" key="3">
    <source>
        <dbReference type="ARBA" id="ARBA00023163"/>
    </source>
</evidence>